<gene>
    <name evidence="2" type="ORF">NX778_05180</name>
</gene>
<dbReference type="Pfam" id="PF16242">
    <property type="entry name" value="Pyrid_ox_like"/>
    <property type="match status" value="1"/>
</dbReference>
<keyword evidence="3" id="KW-1185">Reference proteome</keyword>
<protein>
    <submittedName>
        <fullName evidence="2">Pyridoxamine 5'-phosphate oxidase family protein</fullName>
    </submittedName>
</protein>
<dbReference type="Proteomes" id="UP001204621">
    <property type="component" value="Unassembled WGS sequence"/>
</dbReference>
<proteinExistence type="predicted"/>
<evidence type="ECO:0000313" key="2">
    <source>
        <dbReference type="EMBL" id="MCS0657455.1"/>
    </source>
</evidence>
<comment type="caution">
    <text evidence="2">The sequence shown here is derived from an EMBL/GenBank/DDBJ whole genome shotgun (WGS) entry which is preliminary data.</text>
</comment>
<dbReference type="RefSeq" id="WP_258810597.1">
    <property type="nucleotide sequence ID" value="NZ_JANUGU010000001.1"/>
</dbReference>
<organism evidence="2 3">
    <name type="scientific">Massilia terrae</name>
    <dbReference type="NCBI Taxonomy" id="1811224"/>
    <lineage>
        <taxon>Bacteria</taxon>
        <taxon>Pseudomonadati</taxon>
        <taxon>Pseudomonadota</taxon>
        <taxon>Betaproteobacteria</taxon>
        <taxon>Burkholderiales</taxon>
        <taxon>Oxalobacteraceae</taxon>
        <taxon>Telluria group</taxon>
        <taxon>Massilia</taxon>
    </lineage>
</organism>
<dbReference type="PANTHER" id="PTHR34818">
    <property type="entry name" value="PROTEIN BLI-3"/>
    <property type="match status" value="1"/>
</dbReference>
<reference evidence="2 3" key="1">
    <citation type="submission" date="2022-08" db="EMBL/GenBank/DDBJ databases">
        <title>Reclassification of Massilia species as members of the genera Telluria, Duganella, Pseudoduganella, Mokoshia gen. nov. and Zemynaea gen. nov. using orthogonal and non-orthogonal genome-based approaches.</title>
        <authorList>
            <person name="Bowman J.P."/>
        </authorList>
    </citation>
    <scope>NUCLEOTIDE SEQUENCE [LARGE SCALE GENOMIC DNA]</scope>
    <source>
        <strain evidence="2 3">JCM 31606</strain>
    </source>
</reference>
<dbReference type="SUPFAM" id="SSF50475">
    <property type="entry name" value="FMN-binding split barrel"/>
    <property type="match status" value="1"/>
</dbReference>
<sequence length="163" mass="18309">MTNSAHLAELADRIRPIRFAMFTTIDANGHLVSQPMTVQKTDDSGIWFYTSTLTGLWENIAATPQVNLSFTQPDDNLFVSISGEGFRVVDRALIHAMWNTMVQAWFPAGPEDEHAVLVRVEPRAAEYWDSDESKMVRLFHYAKAAMTGERPETDPGEHGKISL</sequence>
<dbReference type="Gene3D" id="2.30.110.10">
    <property type="entry name" value="Electron Transport, Fmn-binding Protein, Chain A"/>
    <property type="match status" value="1"/>
</dbReference>
<name>A0ABT2CW54_9BURK</name>
<dbReference type="InterPro" id="IPR012349">
    <property type="entry name" value="Split_barrel_FMN-bd"/>
</dbReference>
<accession>A0ABT2CW54</accession>
<evidence type="ECO:0000259" key="1">
    <source>
        <dbReference type="Pfam" id="PF16242"/>
    </source>
</evidence>
<dbReference type="InterPro" id="IPR052917">
    <property type="entry name" value="Stress-Dev_Protein"/>
</dbReference>
<feature type="domain" description="General stress protein FMN-binding split barrel" evidence="1">
    <location>
        <begin position="7"/>
        <end position="152"/>
    </location>
</feature>
<dbReference type="InterPro" id="IPR038725">
    <property type="entry name" value="YdaG_split_barrel_FMN-bd"/>
</dbReference>
<dbReference type="EMBL" id="JANUGU010000001">
    <property type="protein sequence ID" value="MCS0657455.1"/>
    <property type="molecule type" value="Genomic_DNA"/>
</dbReference>
<dbReference type="PANTHER" id="PTHR34818:SF1">
    <property type="entry name" value="PROTEIN BLI-3"/>
    <property type="match status" value="1"/>
</dbReference>
<evidence type="ECO:0000313" key="3">
    <source>
        <dbReference type="Proteomes" id="UP001204621"/>
    </source>
</evidence>